<proteinExistence type="predicted"/>
<name>K2QHC1_MACPH</name>
<accession>K2QHC1</accession>
<gene>
    <name evidence="1" type="ORF">MPH_13840</name>
</gene>
<feature type="non-terminal residue" evidence="1">
    <location>
        <position position="58"/>
    </location>
</feature>
<reference evidence="1 2" key="1">
    <citation type="journal article" date="2012" name="BMC Genomics">
        <title>Tools to kill: Genome of one of the most destructive plant pathogenic fungi Macrophomina phaseolina.</title>
        <authorList>
            <person name="Islam M.S."/>
            <person name="Haque M.S."/>
            <person name="Islam M.M."/>
            <person name="Emdad E.M."/>
            <person name="Halim A."/>
            <person name="Hossen Q.M.M."/>
            <person name="Hossain M.Z."/>
            <person name="Ahmed B."/>
            <person name="Rahim S."/>
            <person name="Rahman M.S."/>
            <person name="Alam M.M."/>
            <person name="Hou S."/>
            <person name="Wan X."/>
            <person name="Saito J.A."/>
            <person name="Alam M."/>
        </authorList>
    </citation>
    <scope>NUCLEOTIDE SEQUENCE [LARGE SCALE GENOMIC DNA]</scope>
    <source>
        <strain evidence="1 2">MS6</strain>
    </source>
</reference>
<dbReference type="EMBL" id="AHHD01000761">
    <property type="protein sequence ID" value="EKG09166.1"/>
    <property type="molecule type" value="Genomic_DNA"/>
</dbReference>
<protein>
    <submittedName>
        <fullName evidence="1">Uncharacterized protein</fullName>
    </submittedName>
</protein>
<comment type="caution">
    <text evidence="1">The sequence shown here is derived from an EMBL/GenBank/DDBJ whole genome shotgun (WGS) entry which is preliminary data.</text>
</comment>
<dbReference type="VEuPathDB" id="FungiDB:MPH_13840"/>
<evidence type="ECO:0000313" key="1">
    <source>
        <dbReference type="EMBL" id="EKG09166.1"/>
    </source>
</evidence>
<dbReference type="Proteomes" id="UP000007129">
    <property type="component" value="Unassembled WGS sequence"/>
</dbReference>
<sequence>MTWALLSLRYGKRDHNEADGAWSCEPQNGNQSAKLMMENLVVLLLMSGAGYRYLHYSR</sequence>
<dbReference type="HOGENOM" id="CLU_2984540_0_0_1"/>
<dbReference type="AlphaFoldDB" id="K2QHC1"/>
<dbReference type="InParanoid" id="K2QHC1"/>
<organism evidence="1 2">
    <name type="scientific">Macrophomina phaseolina (strain MS6)</name>
    <name type="common">Charcoal rot fungus</name>
    <dbReference type="NCBI Taxonomy" id="1126212"/>
    <lineage>
        <taxon>Eukaryota</taxon>
        <taxon>Fungi</taxon>
        <taxon>Dikarya</taxon>
        <taxon>Ascomycota</taxon>
        <taxon>Pezizomycotina</taxon>
        <taxon>Dothideomycetes</taxon>
        <taxon>Dothideomycetes incertae sedis</taxon>
        <taxon>Botryosphaeriales</taxon>
        <taxon>Botryosphaeriaceae</taxon>
        <taxon>Macrophomina</taxon>
    </lineage>
</organism>
<evidence type="ECO:0000313" key="2">
    <source>
        <dbReference type="Proteomes" id="UP000007129"/>
    </source>
</evidence>